<reference evidence="2 3" key="1">
    <citation type="journal article" date="2015" name="Nature">
        <title>rRNA introns, odd ribosomes, and small enigmatic genomes across a large radiation of phyla.</title>
        <authorList>
            <person name="Brown C.T."/>
            <person name="Hug L.A."/>
            <person name="Thomas B.C."/>
            <person name="Sharon I."/>
            <person name="Castelle C.J."/>
            <person name="Singh A."/>
            <person name="Wilkins M.J."/>
            <person name="Williams K.H."/>
            <person name="Banfield J.F."/>
        </authorList>
    </citation>
    <scope>NUCLEOTIDE SEQUENCE [LARGE SCALE GENOMIC DNA]</scope>
</reference>
<feature type="transmembrane region" description="Helical" evidence="1">
    <location>
        <begin position="46"/>
        <end position="70"/>
    </location>
</feature>
<dbReference type="Proteomes" id="UP000034543">
    <property type="component" value="Unassembled WGS sequence"/>
</dbReference>
<dbReference type="STRING" id="1618436.UV59_C0020G0033"/>
<organism evidence="2 3">
    <name type="scientific">Candidatus Gottesmanbacteria bacterium GW2011_GWA1_43_11</name>
    <dbReference type="NCBI Taxonomy" id="1618436"/>
    <lineage>
        <taxon>Bacteria</taxon>
        <taxon>Candidatus Gottesmaniibacteriota</taxon>
    </lineage>
</organism>
<gene>
    <name evidence="2" type="ORF">UV59_C0020G0033</name>
</gene>
<keyword evidence="1" id="KW-1133">Transmembrane helix</keyword>
<dbReference type="AlphaFoldDB" id="A0A0G1CFZ9"/>
<accession>A0A0G1CFZ9</accession>
<feature type="transmembrane region" description="Helical" evidence="1">
    <location>
        <begin position="114"/>
        <end position="136"/>
    </location>
</feature>
<sequence>MKKEHIGLIVGGLLLFGYLLDAVANPLPHRFPTPYHFFTPASLTLYPFTTTSVVIKALGLFLGTTWLISLTGLQRQVKGVILFMVSALVQFYSLQDVASRAFVLPLEWSLSMTLAGALLLIPMVFYFVAGFFGGFFKSTSSTSDWF</sequence>
<evidence type="ECO:0000256" key="1">
    <source>
        <dbReference type="SAM" id="Phobius"/>
    </source>
</evidence>
<protein>
    <submittedName>
        <fullName evidence="2">Uncharacterized protein</fullName>
    </submittedName>
</protein>
<name>A0A0G1CFZ9_9BACT</name>
<dbReference type="EMBL" id="LCFB01000020">
    <property type="protein sequence ID" value="KKS84404.1"/>
    <property type="molecule type" value="Genomic_DNA"/>
</dbReference>
<comment type="caution">
    <text evidence="2">The sequence shown here is derived from an EMBL/GenBank/DDBJ whole genome shotgun (WGS) entry which is preliminary data.</text>
</comment>
<feature type="transmembrane region" description="Helical" evidence="1">
    <location>
        <begin position="77"/>
        <end position="94"/>
    </location>
</feature>
<keyword evidence="1" id="KW-0812">Transmembrane</keyword>
<keyword evidence="1" id="KW-0472">Membrane</keyword>
<evidence type="ECO:0000313" key="2">
    <source>
        <dbReference type="EMBL" id="KKS84404.1"/>
    </source>
</evidence>
<evidence type="ECO:0000313" key="3">
    <source>
        <dbReference type="Proteomes" id="UP000034543"/>
    </source>
</evidence>
<proteinExistence type="predicted"/>